<evidence type="ECO:0000256" key="6">
    <source>
        <dbReference type="SAM" id="MobiDB-lite"/>
    </source>
</evidence>
<feature type="region of interest" description="Disordered" evidence="6">
    <location>
        <begin position="264"/>
        <end position="284"/>
    </location>
</feature>
<sequence length="535" mass="59132">MSLAPIPSFMLYVLKQTCINKTCFDCNTKNPTWASVTYGVFLCIDCSAVHRSLGVHLTFIRSTELDTSWTWPQLRAMQVGGNANATAFFRQHGASTKDANAKYHSRAASTYKDKIKSLAAQAMRTYGTELKLELYGAVQSPKEKVVDFFEEHEEVTERQSLFQGTSTAATQSTGDSSKVNSSKPLPIEKNKANEAEGAPNVEPALSVSPSQVVAKQTPRKSTIGQRKPQSAKKGLGVKKGLKAQKVKTNFDEIESAAQQADKMREEKVFKEQKQKVQSKEEEEAKLASMRLAYKDMDIEMKKREETLKKEDPNKAKQMERLGMGFGSRGGISHSAISDMQTIEQVNPVKSKGRKARNQDFFDDYEPKYSSRSSSRYKDSFIIEDANDDDEDDGYKNTSNDWEFLDKPSQSSRQSSYDSIKPMGGDSRSRSKKSTENSQPSDEASKRFSGAKSISSAQFFGNESLDYETKSKLENFSGSGSISSADLFGDDSSKSQNYGGSDYSAIRDGMREGVSAVAGKVSGIMSSIQVRCVINP</sequence>
<evidence type="ECO:0000256" key="4">
    <source>
        <dbReference type="ARBA" id="ARBA00022833"/>
    </source>
</evidence>
<feature type="compositionally biased region" description="Basic and acidic residues" evidence="6">
    <location>
        <begin position="356"/>
        <end position="368"/>
    </location>
</feature>
<feature type="domain" description="Arf-GAP" evidence="7">
    <location>
        <begin position="8"/>
        <end position="114"/>
    </location>
</feature>
<dbReference type="InterPro" id="IPR038508">
    <property type="entry name" value="ArfGAP_dom_sf"/>
</dbReference>
<dbReference type="SMART" id="SM00105">
    <property type="entry name" value="ArfGap"/>
    <property type="match status" value="1"/>
</dbReference>
<dbReference type="Proteomes" id="UP000230750">
    <property type="component" value="Unassembled WGS sequence"/>
</dbReference>
<dbReference type="OrthoDB" id="983479at2759"/>
<dbReference type="STRING" id="307972.A0A2G8L968"/>
<evidence type="ECO:0000256" key="1">
    <source>
        <dbReference type="ARBA" id="ARBA00022468"/>
    </source>
</evidence>
<evidence type="ECO:0000256" key="5">
    <source>
        <dbReference type="PROSITE-ProRule" id="PRU00288"/>
    </source>
</evidence>
<keyword evidence="1" id="KW-0343">GTPase activation</keyword>
<feature type="region of interest" description="Disordered" evidence="6">
    <location>
        <begin position="157"/>
        <end position="241"/>
    </location>
</feature>
<dbReference type="CDD" id="cd08959">
    <property type="entry name" value="ArfGap_ArfGap1_like"/>
    <property type="match status" value="1"/>
</dbReference>
<dbReference type="PANTHER" id="PTHR45686:SF4">
    <property type="entry name" value="ADP-RIBOSYLATION FACTOR GTPASE ACTIVATING PROTEIN 3, ISOFORM H"/>
    <property type="match status" value="1"/>
</dbReference>
<feature type="compositionally biased region" description="Polar residues" evidence="6">
    <location>
        <begin position="158"/>
        <end position="183"/>
    </location>
</feature>
<dbReference type="Gene3D" id="1.10.220.150">
    <property type="entry name" value="Arf GTPase activating protein"/>
    <property type="match status" value="1"/>
</dbReference>
<dbReference type="GO" id="GO:0008270">
    <property type="term" value="F:zinc ion binding"/>
    <property type="evidence" value="ECO:0007669"/>
    <property type="project" value="UniProtKB-KW"/>
</dbReference>
<keyword evidence="3 5" id="KW-0863">Zinc-finger</keyword>
<feature type="compositionally biased region" description="Polar residues" evidence="6">
    <location>
        <begin position="207"/>
        <end position="228"/>
    </location>
</feature>
<dbReference type="EMBL" id="MRZV01000164">
    <property type="protein sequence ID" value="PIK56792.1"/>
    <property type="molecule type" value="Genomic_DNA"/>
</dbReference>
<evidence type="ECO:0000256" key="2">
    <source>
        <dbReference type="ARBA" id="ARBA00022723"/>
    </source>
</evidence>
<dbReference type="GO" id="GO:0048205">
    <property type="term" value="P:COPI coating of Golgi vesicle"/>
    <property type="evidence" value="ECO:0007669"/>
    <property type="project" value="TreeGrafter"/>
</dbReference>
<accession>A0A2G8L968</accession>
<dbReference type="AlphaFoldDB" id="A0A2G8L968"/>
<keyword evidence="4" id="KW-0862">Zinc</keyword>
<name>A0A2G8L968_STIJA</name>
<protein>
    <submittedName>
        <fullName evidence="8">ADP-ribosylation factor GTPase-activating protein 2</fullName>
    </submittedName>
</protein>
<dbReference type="PROSITE" id="PS50115">
    <property type="entry name" value="ARFGAP"/>
    <property type="match status" value="1"/>
</dbReference>
<comment type="caution">
    <text evidence="8">The sequence shown here is derived from an EMBL/GenBank/DDBJ whole genome shotgun (WGS) entry which is preliminary data.</text>
</comment>
<organism evidence="8 9">
    <name type="scientific">Stichopus japonicus</name>
    <name type="common">Sea cucumber</name>
    <dbReference type="NCBI Taxonomy" id="307972"/>
    <lineage>
        <taxon>Eukaryota</taxon>
        <taxon>Metazoa</taxon>
        <taxon>Echinodermata</taxon>
        <taxon>Eleutherozoa</taxon>
        <taxon>Echinozoa</taxon>
        <taxon>Holothuroidea</taxon>
        <taxon>Aspidochirotacea</taxon>
        <taxon>Aspidochirotida</taxon>
        <taxon>Stichopodidae</taxon>
        <taxon>Apostichopus</taxon>
    </lineage>
</organism>
<gene>
    <name evidence="8" type="ORF">BSL78_06323</name>
</gene>
<evidence type="ECO:0000313" key="9">
    <source>
        <dbReference type="Proteomes" id="UP000230750"/>
    </source>
</evidence>
<keyword evidence="9" id="KW-1185">Reference proteome</keyword>
<feature type="compositionally biased region" description="Low complexity" evidence="6">
    <location>
        <begin position="408"/>
        <end position="418"/>
    </location>
</feature>
<dbReference type="GO" id="GO:0000139">
    <property type="term" value="C:Golgi membrane"/>
    <property type="evidence" value="ECO:0007669"/>
    <property type="project" value="GOC"/>
</dbReference>
<feature type="region of interest" description="Disordered" evidence="6">
    <location>
        <begin position="323"/>
        <end position="451"/>
    </location>
</feature>
<keyword evidence="2" id="KW-0479">Metal-binding</keyword>
<dbReference type="InterPro" id="IPR037278">
    <property type="entry name" value="ARFGAP/RecO"/>
</dbReference>
<dbReference type="FunFam" id="1.10.220.150:FF:000004">
    <property type="entry name" value="Putative ADP-ribosylation factor GTPase-activating protein 2"/>
    <property type="match status" value="1"/>
</dbReference>
<feature type="compositionally biased region" description="Polar residues" evidence="6">
    <location>
        <begin position="334"/>
        <end position="344"/>
    </location>
</feature>
<dbReference type="Pfam" id="PF01412">
    <property type="entry name" value="ArfGap"/>
    <property type="match status" value="1"/>
</dbReference>
<dbReference type="SUPFAM" id="SSF57863">
    <property type="entry name" value="ArfGap/RecO-like zinc finger"/>
    <property type="match status" value="1"/>
</dbReference>
<proteinExistence type="predicted"/>
<dbReference type="GO" id="GO:0005096">
    <property type="term" value="F:GTPase activator activity"/>
    <property type="evidence" value="ECO:0007669"/>
    <property type="project" value="UniProtKB-KW"/>
</dbReference>
<evidence type="ECO:0000256" key="3">
    <source>
        <dbReference type="ARBA" id="ARBA00022771"/>
    </source>
</evidence>
<dbReference type="PRINTS" id="PR00405">
    <property type="entry name" value="REVINTRACTNG"/>
</dbReference>
<evidence type="ECO:0000259" key="7">
    <source>
        <dbReference type="PROSITE" id="PS50115"/>
    </source>
</evidence>
<evidence type="ECO:0000313" key="8">
    <source>
        <dbReference type="EMBL" id="PIK56792.1"/>
    </source>
</evidence>
<dbReference type="PANTHER" id="PTHR45686">
    <property type="entry name" value="ADP-RIBOSYLATION FACTOR GTPASE ACTIVATING PROTEIN 3, ISOFORM H-RELATED"/>
    <property type="match status" value="1"/>
</dbReference>
<dbReference type="InterPro" id="IPR001164">
    <property type="entry name" value="ArfGAP_dom"/>
</dbReference>
<reference evidence="8 9" key="1">
    <citation type="journal article" date="2017" name="PLoS Biol.">
        <title>The sea cucumber genome provides insights into morphological evolution and visceral regeneration.</title>
        <authorList>
            <person name="Zhang X."/>
            <person name="Sun L."/>
            <person name="Yuan J."/>
            <person name="Sun Y."/>
            <person name="Gao Y."/>
            <person name="Zhang L."/>
            <person name="Li S."/>
            <person name="Dai H."/>
            <person name="Hamel J.F."/>
            <person name="Liu C."/>
            <person name="Yu Y."/>
            <person name="Liu S."/>
            <person name="Lin W."/>
            <person name="Guo K."/>
            <person name="Jin S."/>
            <person name="Xu P."/>
            <person name="Storey K.B."/>
            <person name="Huan P."/>
            <person name="Zhang T."/>
            <person name="Zhou Y."/>
            <person name="Zhang J."/>
            <person name="Lin C."/>
            <person name="Li X."/>
            <person name="Xing L."/>
            <person name="Huo D."/>
            <person name="Sun M."/>
            <person name="Wang L."/>
            <person name="Mercier A."/>
            <person name="Li F."/>
            <person name="Yang H."/>
            <person name="Xiang J."/>
        </authorList>
    </citation>
    <scope>NUCLEOTIDE SEQUENCE [LARGE SCALE GENOMIC DNA]</scope>
    <source>
        <strain evidence="8">Shaxun</strain>
        <tissue evidence="8">Muscle</tissue>
    </source>
</reference>